<dbReference type="InterPro" id="IPR001466">
    <property type="entry name" value="Beta-lactam-related"/>
</dbReference>
<protein>
    <submittedName>
        <fullName evidence="2">CubicO group peptidase (Beta-lactamase class C family)</fullName>
    </submittedName>
</protein>
<reference evidence="2 3" key="1">
    <citation type="submission" date="2023-07" db="EMBL/GenBank/DDBJ databases">
        <title>Comparative genomics of wheat-associated soil bacteria to identify genetic determinants of phenazine resistance.</title>
        <authorList>
            <person name="Mouncey N."/>
        </authorList>
    </citation>
    <scope>NUCLEOTIDE SEQUENCE [LARGE SCALE GENOMIC DNA]</scope>
    <source>
        <strain evidence="2 3">W2I7</strain>
    </source>
</reference>
<dbReference type="SUPFAM" id="SSF56601">
    <property type="entry name" value="beta-lactamase/transpeptidase-like"/>
    <property type="match status" value="1"/>
</dbReference>
<dbReference type="EMBL" id="JAUSXK010000001">
    <property type="protein sequence ID" value="MDQ0643438.1"/>
    <property type="molecule type" value="Genomic_DNA"/>
</dbReference>
<dbReference type="InterPro" id="IPR050491">
    <property type="entry name" value="AmpC-like"/>
</dbReference>
<evidence type="ECO:0000313" key="3">
    <source>
        <dbReference type="Proteomes" id="UP001239085"/>
    </source>
</evidence>
<sequence length="472" mass="50527">MTPLSPTAFDPAPWDHLLAEIARRHHVPGIVAGVLSIDEETGRESRLVARTGVTNNRTGVATDRDTVCQVGSITKVATATMIMQLREEGKLDLDTPVLDLLPGVELDSPHASELTVKHLITHTSGIDGDLFTDTGRGDDCVEKYVATLKSADALFAPSAGWSYCNSGFVLAGRIIEVLDGRTWDASLRARITGRLELDTFLTLPEEVMAHRYQHGHVRAPGTSSWVPAPVSSITRSMGPAGLISSTVDDLLSFGGAFVRGGRTRDGARLVSDETVEMMTQSQWALDPAAAATAPEWGLGWMLDDWGGHRMFWHGGTTIGNNAWLQVLPDDGLVFVVFCNGGVAPYAAAEVYEAFAREFSDAVPTSTRRPSGPAADAVLDESWLGTYADASTSLVVERADDGGVQATVVVTGVAAPPEPPKPFALFPRSEPDQFVGRPDPLTPWAPVSFTTIEDRPVAYVGIRALPRCEQAAS</sequence>
<dbReference type="PANTHER" id="PTHR46825:SF9">
    <property type="entry name" value="BETA-LACTAMASE-RELATED DOMAIN-CONTAINING PROTEIN"/>
    <property type="match status" value="1"/>
</dbReference>
<dbReference type="RefSeq" id="WP_307360195.1">
    <property type="nucleotide sequence ID" value="NZ_JAUSXK010000001.1"/>
</dbReference>
<accession>A0ABU0P7X7</accession>
<proteinExistence type="predicted"/>
<evidence type="ECO:0000313" key="2">
    <source>
        <dbReference type="EMBL" id="MDQ0643438.1"/>
    </source>
</evidence>
<keyword evidence="3" id="KW-1185">Reference proteome</keyword>
<dbReference type="InterPro" id="IPR012338">
    <property type="entry name" value="Beta-lactam/transpept-like"/>
</dbReference>
<feature type="domain" description="Beta-lactamase-related" evidence="1">
    <location>
        <begin position="15"/>
        <end position="344"/>
    </location>
</feature>
<dbReference type="PANTHER" id="PTHR46825">
    <property type="entry name" value="D-ALANYL-D-ALANINE-CARBOXYPEPTIDASE/ENDOPEPTIDASE AMPH"/>
    <property type="match status" value="1"/>
</dbReference>
<comment type="caution">
    <text evidence="2">The sequence shown here is derived from an EMBL/GenBank/DDBJ whole genome shotgun (WGS) entry which is preliminary data.</text>
</comment>
<evidence type="ECO:0000259" key="1">
    <source>
        <dbReference type="Pfam" id="PF00144"/>
    </source>
</evidence>
<name>A0ABU0P7X7_9MICO</name>
<dbReference type="Proteomes" id="UP001239085">
    <property type="component" value="Unassembled WGS sequence"/>
</dbReference>
<dbReference type="Pfam" id="PF00144">
    <property type="entry name" value="Beta-lactamase"/>
    <property type="match status" value="1"/>
</dbReference>
<organism evidence="2 3">
    <name type="scientific">Microbacterium murale</name>
    <dbReference type="NCBI Taxonomy" id="1081040"/>
    <lineage>
        <taxon>Bacteria</taxon>
        <taxon>Bacillati</taxon>
        <taxon>Actinomycetota</taxon>
        <taxon>Actinomycetes</taxon>
        <taxon>Micrococcales</taxon>
        <taxon>Microbacteriaceae</taxon>
        <taxon>Microbacterium</taxon>
    </lineage>
</organism>
<dbReference type="Gene3D" id="3.40.710.10">
    <property type="entry name" value="DD-peptidase/beta-lactamase superfamily"/>
    <property type="match status" value="1"/>
</dbReference>
<gene>
    <name evidence="2" type="ORF">QFZ46_001598</name>
</gene>